<evidence type="ECO:0000313" key="1">
    <source>
        <dbReference type="EMBL" id="GAA0309969.1"/>
    </source>
</evidence>
<organism evidence="1 2">
    <name type="scientific">Halarchaeum salinum</name>
    <dbReference type="NCBI Taxonomy" id="489912"/>
    <lineage>
        <taxon>Archaea</taxon>
        <taxon>Methanobacteriati</taxon>
        <taxon>Methanobacteriota</taxon>
        <taxon>Stenosarchaea group</taxon>
        <taxon>Halobacteria</taxon>
        <taxon>Halobacteriales</taxon>
        <taxon>Halobacteriaceae</taxon>
    </lineage>
</organism>
<evidence type="ECO:0008006" key="3">
    <source>
        <dbReference type="Google" id="ProtNLM"/>
    </source>
</evidence>
<dbReference type="InterPro" id="IPR036890">
    <property type="entry name" value="HATPase_C_sf"/>
</dbReference>
<dbReference type="AlphaFoldDB" id="A0AAV3SAK6"/>
<dbReference type="EMBL" id="BAAABL010000076">
    <property type="protein sequence ID" value="GAA0309969.1"/>
    <property type="molecule type" value="Genomic_DNA"/>
</dbReference>
<sequence>MQQTKTPKVNEVNEFLEIASDFEDPLEVIRESLSNSYDANASEVYIEINQGYEGSEIIIEDDGDGMSSENLESFFDLGNSTKRGKGDQSIGYKGHGTKIFYKSDRIEVNTASEGINRRATMEHPWQKLNDGVLPEYDVTETKTREENQGTRIKIVGFKSGRGFEPTTLTYNKIAHYLKWKTLAGSTAHFFEDDFDEMEITVSLGESIDDERDKLVTNNKLEFPDEQLEPSDGQFPEARMCKHYEPRELEVTTDSGETTTVQIVGMVGGKEARDELPTYGRHSAQFGIWLAKDHIKVERLNEAISHDNEFIHFLFVANSQDIELSANREKIRNKSSPIYQAIEEQLSYYLSKITSDPWFKQYLEQRRIAELNRKAKSQQNSIEDRVEQVAEHDNIEPSNKAEVVLALEQSNRFGAKPTITVKDFGPGEDVNSVVEQSGNLYGCSVHQQLTDHFEEDKPLESVSKIICWSIGDRDQLRQLERQGYHNEEVSFDLENNRIEYGTGSTRVIHVIQVSSRIKRVDQEIDQASLD</sequence>
<evidence type="ECO:0000313" key="2">
    <source>
        <dbReference type="Proteomes" id="UP001500837"/>
    </source>
</evidence>
<proteinExistence type="predicted"/>
<protein>
    <recommendedName>
        <fullName evidence="3">ATP-binding protein</fullName>
    </recommendedName>
</protein>
<comment type="caution">
    <text evidence="1">The sequence shown here is derived from an EMBL/GenBank/DDBJ whole genome shotgun (WGS) entry which is preliminary data.</text>
</comment>
<dbReference type="RefSeq" id="WP_211313585.1">
    <property type="nucleotide sequence ID" value="NZ_BAAABL010000076.1"/>
</dbReference>
<accession>A0AAV3SAK6</accession>
<keyword evidence="2" id="KW-1185">Reference proteome</keyword>
<dbReference type="Proteomes" id="UP001500837">
    <property type="component" value="Unassembled WGS sequence"/>
</dbReference>
<dbReference type="SUPFAM" id="SSF55874">
    <property type="entry name" value="ATPase domain of HSP90 chaperone/DNA topoisomerase II/histidine kinase"/>
    <property type="match status" value="1"/>
</dbReference>
<dbReference type="Pfam" id="PF13589">
    <property type="entry name" value="HATPase_c_3"/>
    <property type="match status" value="1"/>
</dbReference>
<dbReference type="Gene3D" id="3.30.565.10">
    <property type="entry name" value="Histidine kinase-like ATPase, C-terminal domain"/>
    <property type="match status" value="1"/>
</dbReference>
<name>A0AAV3SAK6_9EURY</name>
<reference evidence="1 2" key="1">
    <citation type="journal article" date="2019" name="Int. J. Syst. Evol. Microbiol.">
        <title>The Global Catalogue of Microorganisms (GCM) 10K type strain sequencing project: providing services to taxonomists for standard genome sequencing and annotation.</title>
        <authorList>
            <consortium name="The Broad Institute Genomics Platform"/>
            <consortium name="The Broad Institute Genome Sequencing Center for Infectious Disease"/>
            <person name="Wu L."/>
            <person name="Ma J."/>
        </authorList>
    </citation>
    <scope>NUCLEOTIDE SEQUENCE [LARGE SCALE GENOMIC DNA]</scope>
    <source>
        <strain evidence="1 2">JCM 16330</strain>
    </source>
</reference>
<gene>
    <name evidence="1" type="ORF">GCM10009066_24220</name>
</gene>